<gene>
    <name evidence="2" type="ORF">PPAR1163_LOCUS9794</name>
</gene>
<evidence type="ECO:0000313" key="2">
    <source>
        <dbReference type="EMBL" id="CAD9251432.1"/>
    </source>
</evidence>
<dbReference type="GO" id="GO:0000160">
    <property type="term" value="P:phosphorelay signal transduction system"/>
    <property type="evidence" value="ECO:0007669"/>
    <property type="project" value="InterPro"/>
</dbReference>
<accession>A0A7S1XQ67</accession>
<feature type="region of interest" description="Disordered" evidence="1">
    <location>
        <begin position="1"/>
        <end position="103"/>
    </location>
</feature>
<name>A0A7S1XQ67_9STRA</name>
<organism evidence="2">
    <name type="scientific">Phaeomonas parva</name>
    <dbReference type="NCBI Taxonomy" id="124430"/>
    <lineage>
        <taxon>Eukaryota</taxon>
        <taxon>Sar</taxon>
        <taxon>Stramenopiles</taxon>
        <taxon>Ochrophyta</taxon>
        <taxon>Pinguiophyceae</taxon>
        <taxon>Pinguiochrysidales</taxon>
        <taxon>Pinguiochrysidaceae</taxon>
        <taxon>Phaeomonas</taxon>
    </lineage>
</organism>
<feature type="compositionally biased region" description="Low complexity" evidence="1">
    <location>
        <begin position="24"/>
        <end position="35"/>
    </location>
</feature>
<dbReference type="InterPro" id="IPR036641">
    <property type="entry name" value="HPT_dom_sf"/>
</dbReference>
<sequence length="289" mass="31113">MSRSVAESTVVKGEENNTEEISTARAVVAPARAGALETPAGGKPMPKGVSTNGEGPASSAAPSVATKAGAGGGNARASPRTARQRREARAAEMGTDTSGTSLFDSEKHINSFEKQSSEELPIFVYADALAQAGNDAEFVSELLWKGLEEVGHSTASLRKVFEGDKLPLASEVRRLAQSVEGLSSCFAFYRMSAMAQILERRAQAHEEGVFFVPERPKKRKRDELPITRQAFYELRRNFQRLSEAHDATKAYLATHGFDVNAEAAVTAGSPSRQAERAAEDSPSRREQKA</sequence>
<evidence type="ECO:0000256" key="1">
    <source>
        <dbReference type="SAM" id="MobiDB-lite"/>
    </source>
</evidence>
<dbReference type="SUPFAM" id="SSF47226">
    <property type="entry name" value="Histidine-containing phosphotransfer domain, HPT domain"/>
    <property type="match status" value="1"/>
</dbReference>
<reference evidence="2" key="1">
    <citation type="submission" date="2021-01" db="EMBL/GenBank/DDBJ databases">
        <authorList>
            <person name="Corre E."/>
            <person name="Pelletier E."/>
            <person name="Niang G."/>
            <person name="Scheremetjew M."/>
            <person name="Finn R."/>
            <person name="Kale V."/>
            <person name="Holt S."/>
            <person name="Cochrane G."/>
            <person name="Meng A."/>
            <person name="Brown T."/>
            <person name="Cohen L."/>
        </authorList>
    </citation>
    <scope>NUCLEOTIDE SEQUENCE</scope>
    <source>
        <strain evidence="2">CCMP2877</strain>
    </source>
</reference>
<protein>
    <submittedName>
        <fullName evidence="2">Uncharacterized protein</fullName>
    </submittedName>
</protein>
<dbReference type="AlphaFoldDB" id="A0A7S1XQ67"/>
<dbReference type="EMBL" id="HBGJ01015217">
    <property type="protein sequence ID" value="CAD9251432.1"/>
    <property type="molecule type" value="Transcribed_RNA"/>
</dbReference>
<proteinExistence type="predicted"/>
<feature type="region of interest" description="Disordered" evidence="1">
    <location>
        <begin position="263"/>
        <end position="289"/>
    </location>
</feature>
<feature type="compositionally biased region" description="Basic and acidic residues" evidence="1">
    <location>
        <begin position="273"/>
        <end position="289"/>
    </location>
</feature>